<protein>
    <submittedName>
        <fullName evidence="2">Uncharacterized protein</fullName>
    </submittedName>
</protein>
<comment type="caution">
    <text evidence="2">The sequence shown here is derived from an EMBL/GenBank/DDBJ whole genome shotgun (WGS) entry which is preliminary data.</text>
</comment>
<keyword evidence="3" id="KW-1185">Reference proteome</keyword>
<dbReference type="Proteomes" id="UP001642360">
    <property type="component" value="Unassembled WGS sequence"/>
</dbReference>
<proteinExistence type="predicted"/>
<feature type="non-terminal residue" evidence="2">
    <location>
        <position position="1"/>
    </location>
</feature>
<evidence type="ECO:0000313" key="3">
    <source>
        <dbReference type="Proteomes" id="UP001642360"/>
    </source>
</evidence>
<feature type="region of interest" description="Disordered" evidence="1">
    <location>
        <begin position="1"/>
        <end position="64"/>
    </location>
</feature>
<dbReference type="AlphaFoldDB" id="A0ABC8S1D3"/>
<accession>A0ABC8S1D3</accession>
<gene>
    <name evidence="2" type="ORF">ILEXP_LOCUS18182</name>
</gene>
<evidence type="ECO:0000313" key="2">
    <source>
        <dbReference type="EMBL" id="CAK9150071.1"/>
    </source>
</evidence>
<dbReference type="EMBL" id="CAUOFW020001974">
    <property type="protein sequence ID" value="CAK9150071.1"/>
    <property type="molecule type" value="Genomic_DNA"/>
</dbReference>
<organism evidence="2 3">
    <name type="scientific">Ilex paraguariensis</name>
    <name type="common">yerba mate</name>
    <dbReference type="NCBI Taxonomy" id="185542"/>
    <lineage>
        <taxon>Eukaryota</taxon>
        <taxon>Viridiplantae</taxon>
        <taxon>Streptophyta</taxon>
        <taxon>Embryophyta</taxon>
        <taxon>Tracheophyta</taxon>
        <taxon>Spermatophyta</taxon>
        <taxon>Magnoliopsida</taxon>
        <taxon>eudicotyledons</taxon>
        <taxon>Gunneridae</taxon>
        <taxon>Pentapetalae</taxon>
        <taxon>asterids</taxon>
        <taxon>campanulids</taxon>
        <taxon>Aquifoliales</taxon>
        <taxon>Aquifoliaceae</taxon>
        <taxon>Ilex</taxon>
    </lineage>
</organism>
<feature type="compositionally biased region" description="Basic and acidic residues" evidence="1">
    <location>
        <begin position="27"/>
        <end position="36"/>
    </location>
</feature>
<evidence type="ECO:0000256" key="1">
    <source>
        <dbReference type="SAM" id="MobiDB-lite"/>
    </source>
</evidence>
<name>A0ABC8S1D3_9AQUA</name>
<sequence length="64" mass="7042">QTGHGSLPPIGIGSRKRTEEASSNVGEQRKKQKNDPCMESIKGKTMTHERQVDRPTLGPNDDVI</sequence>
<reference evidence="2 3" key="1">
    <citation type="submission" date="2024-02" db="EMBL/GenBank/DDBJ databases">
        <authorList>
            <person name="Vignale AGUSTIN F."/>
            <person name="Sosa J E."/>
            <person name="Modenutti C."/>
        </authorList>
    </citation>
    <scope>NUCLEOTIDE SEQUENCE [LARGE SCALE GENOMIC DNA]</scope>
</reference>